<dbReference type="Gene3D" id="1.25.10.10">
    <property type="entry name" value="Leucine-rich Repeat Variant"/>
    <property type="match status" value="1"/>
</dbReference>
<feature type="repeat" description="Pumilio" evidence="2">
    <location>
        <begin position="530"/>
        <end position="565"/>
    </location>
</feature>
<dbReference type="EMBL" id="JADGJH010002697">
    <property type="protein sequence ID" value="KAJ3095509.1"/>
    <property type="molecule type" value="Genomic_DNA"/>
</dbReference>
<dbReference type="InterPro" id="IPR033133">
    <property type="entry name" value="PUM-HD"/>
</dbReference>
<keyword evidence="1" id="KW-0677">Repeat</keyword>
<feature type="domain" description="PUM-HD" evidence="4">
    <location>
        <begin position="465"/>
        <end position="854"/>
    </location>
</feature>
<proteinExistence type="predicted"/>
<feature type="compositionally biased region" description="Acidic residues" evidence="3">
    <location>
        <begin position="1103"/>
        <end position="1139"/>
    </location>
</feature>
<feature type="compositionally biased region" description="Basic and acidic residues" evidence="3">
    <location>
        <begin position="1195"/>
        <end position="1204"/>
    </location>
</feature>
<reference evidence="5" key="1">
    <citation type="submission" date="2020-05" db="EMBL/GenBank/DDBJ databases">
        <title>Phylogenomic resolution of chytrid fungi.</title>
        <authorList>
            <person name="Stajich J.E."/>
            <person name="Amses K."/>
            <person name="Simmons R."/>
            <person name="Seto K."/>
            <person name="Myers J."/>
            <person name="Bonds A."/>
            <person name="Quandt C.A."/>
            <person name="Barry K."/>
            <person name="Liu P."/>
            <person name="Grigoriev I."/>
            <person name="Longcore J.E."/>
            <person name="James T.Y."/>
        </authorList>
    </citation>
    <scope>NUCLEOTIDE SEQUENCE</scope>
    <source>
        <strain evidence="5">JEL0513</strain>
    </source>
</reference>
<evidence type="ECO:0000256" key="1">
    <source>
        <dbReference type="ARBA" id="ARBA00022737"/>
    </source>
</evidence>
<evidence type="ECO:0000256" key="2">
    <source>
        <dbReference type="PROSITE-ProRule" id="PRU00317"/>
    </source>
</evidence>
<feature type="compositionally biased region" description="Acidic residues" evidence="3">
    <location>
        <begin position="1315"/>
        <end position="1332"/>
    </location>
</feature>
<dbReference type="InterPro" id="IPR016024">
    <property type="entry name" value="ARM-type_fold"/>
</dbReference>
<accession>A0AAD5X7V3</accession>
<dbReference type="GO" id="GO:0003730">
    <property type="term" value="F:mRNA 3'-UTR binding"/>
    <property type="evidence" value="ECO:0007669"/>
    <property type="project" value="TreeGrafter"/>
</dbReference>
<feature type="region of interest" description="Disordered" evidence="3">
    <location>
        <begin position="1309"/>
        <end position="1332"/>
    </location>
</feature>
<feature type="compositionally biased region" description="Acidic residues" evidence="3">
    <location>
        <begin position="1157"/>
        <end position="1194"/>
    </location>
</feature>
<evidence type="ECO:0000313" key="6">
    <source>
        <dbReference type="Proteomes" id="UP001211907"/>
    </source>
</evidence>
<keyword evidence="6" id="KW-1185">Reference proteome</keyword>
<dbReference type="PROSITE" id="PS50302">
    <property type="entry name" value="PUM"/>
    <property type="match status" value="4"/>
</dbReference>
<dbReference type="PROSITE" id="PS50303">
    <property type="entry name" value="PUM_HD"/>
    <property type="match status" value="1"/>
</dbReference>
<evidence type="ECO:0000259" key="4">
    <source>
        <dbReference type="PROSITE" id="PS50303"/>
    </source>
</evidence>
<organism evidence="5 6">
    <name type="scientific">Physocladia obscura</name>
    <dbReference type="NCBI Taxonomy" id="109957"/>
    <lineage>
        <taxon>Eukaryota</taxon>
        <taxon>Fungi</taxon>
        <taxon>Fungi incertae sedis</taxon>
        <taxon>Chytridiomycota</taxon>
        <taxon>Chytridiomycota incertae sedis</taxon>
        <taxon>Chytridiomycetes</taxon>
        <taxon>Chytridiales</taxon>
        <taxon>Chytriomycetaceae</taxon>
        <taxon>Physocladia</taxon>
    </lineage>
</organism>
<feature type="compositionally biased region" description="Gly residues" evidence="3">
    <location>
        <begin position="1008"/>
        <end position="1017"/>
    </location>
</feature>
<gene>
    <name evidence="5" type="ORF">HK100_005802</name>
</gene>
<dbReference type="Pfam" id="PF00806">
    <property type="entry name" value="PUF"/>
    <property type="match status" value="7"/>
</dbReference>
<feature type="compositionally biased region" description="Acidic residues" evidence="3">
    <location>
        <begin position="1018"/>
        <end position="1057"/>
    </location>
</feature>
<feature type="repeat" description="Pumilio" evidence="2">
    <location>
        <begin position="566"/>
        <end position="601"/>
    </location>
</feature>
<feature type="compositionally biased region" description="Acidic residues" evidence="3">
    <location>
        <begin position="979"/>
        <end position="990"/>
    </location>
</feature>
<dbReference type="GO" id="GO:0005737">
    <property type="term" value="C:cytoplasm"/>
    <property type="evidence" value="ECO:0007669"/>
    <property type="project" value="TreeGrafter"/>
</dbReference>
<feature type="repeat" description="Pumilio" evidence="2">
    <location>
        <begin position="791"/>
        <end position="828"/>
    </location>
</feature>
<dbReference type="InterPro" id="IPR001313">
    <property type="entry name" value="Pumilio_RNA-bd_rpt"/>
</dbReference>
<dbReference type="GO" id="GO:0010608">
    <property type="term" value="P:post-transcriptional regulation of gene expression"/>
    <property type="evidence" value="ECO:0007669"/>
    <property type="project" value="TreeGrafter"/>
</dbReference>
<comment type="caution">
    <text evidence="5">The sequence shown here is derived from an EMBL/GenBank/DDBJ whole genome shotgun (WGS) entry which is preliminary data.</text>
</comment>
<protein>
    <recommendedName>
        <fullName evidence="4">PUM-HD domain-containing protein</fullName>
    </recommendedName>
</protein>
<name>A0AAD5X7V3_9FUNG</name>
<dbReference type="PANTHER" id="PTHR12537:SF48">
    <property type="entry name" value="MEIOTIC COILED-COIL PROTEIN 2"/>
    <property type="match status" value="1"/>
</dbReference>
<feature type="region of interest" description="Disordered" evidence="3">
    <location>
        <begin position="979"/>
        <end position="1236"/>
    </location>
</feature>
<dbReference type="PANTHER" id="PTHR12537">
    <property type="entry name" value="RNA BINDING PROTEIN PUMILIO-RELATED"/>
    <property type="match status" value="1"/>
</dbReference>
<feature type="non-terminal residue" evidence="5">
    <location>
        <position position="1358"/>
    </location>
</feature>
<dbReference type="SUPFAM" id="SSF48371">
    <property type="entry name" value="ARM repeat"/>
    <property type="match status" value="1"/>
</dbReference>
<dbReference type="InterPro" id="IPR011989">
    <property type="entry name" value="ARM-like"/>
</dbReference>
<evidence type="ECO:0000256" key="3">
    <source>
        <dbReference type="SAM" id="MobiDB-lite"/>
    </source>
</evidence>
<dbReference type="Proteomes" id="UP001211907">
    <property type="component" value="Unassembled WGS sequence"/>
</dbReference>
<dbReference type="SMART" id="SM00025">
    <property type="entry name" value="Pumilio"/>
    <property type="match status" value="8"/>
</dbReference>
<evidence type="ECO:0000313" key="5">
    <source>
        <dbReference type="EMBL" id="KAJ3095509.1"/>
    </source>
</evidence>
<sequence>MQNTNLQLPQQELQQIDPDYQNTQSGGFNSTQINNTIKIGSGFNSNPGNFSTPNFTPLYIYHQQFYPLNPAPSFFYHHIAGSQVEQSEHHQLQKQQQHQNQHQQYQLPIQSIFNQTNHKSLPHQQQQQFCRSEFTNVPQSSLKQQPTSQKQANLHDASINQIHQVLSEVIDVSVTARSPSKIATVIHPKQHEDELEILQDDAAPSTQLHEQLIHKELEIQKLRDELDQTRRWSVSVAHEYRRLLHTCGGGEKPEDLIDNLSEGNLNIRDIETGGGVGSNVLGGNSDDTANRTRIDGSGDDLTRVDAVAAAAEESIPAGLIFQSVDSEKEYEKSSRSGCCEMMPFSALSLTFAKPGLTDSLPSSILSSVSVSIPWTLNPIPTTSVVKSIWSPLNESARASNSSTIPEFLEPKEFAPSRVLETHFNSSMDELSGSDSSLMHLRSIWEVDDSFNYGDSSGLYYDSLDDGELLLKNNLRHKGYRGSCMSSGQQATFHHLVEKIVRTQDQPASLLLQQKLVKAANPVIRSQIIEAILYQALNLTRNRFGNFLVQRCLEVGDREQIRALTTCMLGGIVILSCDRFGCHVVQKALDVCDDDLKVSIINELLVAISDTVTHRFACHVWQRVFETKWQLHPYSAVNLSILPSTPAPGSPDDFHSEFALTSSMHPAVAVVRRLDLCLKNQWHVIANDESGSLVVQCIFDNCPESEKRGIVSEVLLHAGEIAKGQWGNWVIQHLLDRGYSPDKCHIFQVVSHNIHELSVDQFASKVVEKALKTCQKRELYTIIDRVINTSLGINGHPVLIEMMNNQYANYVVQHILTLAEPQQRDICVKLIAPHLTLLRGSKYGQRVAAIVEKYLRSGSRSVIGIQQNLKNTTSGRYGLGERTDRLYEMHLKKSIENKTTNKKSSKPHTEGQMVSTHLTEIVHHYLQSIASANIRNSPSVAPNKSWATFDTSTSLAPIATDGDNDNDNNNYSYIEYNEDENNDHSEEDDDNSGGGGGGAGKAPMKGRGKGISGSGAGGNDEDDNTNNEDDDAEDYSGDMSDRDEEEDDDDDDDAEDDDNSGRPAIIHGQGKGKGKGKANKRRIFAGKGKGKGKVPDKSTSNDSDTLENDEVENEEDEQGVNESEAEGEDDYEDDGEEYAEFVEKSRSRVNNFVRQENENEEEEEEEEEDEDEEDKEEEEGDEEEEREEDEEYDEENREKEGEKLTHQFGRKRPRYQPDEYSGNFQNAEDEELDEVDPNEINYSTEKDEFETEGLILREEQINLFDEDLNSSEKELSNYFPQETDGQNMLDDFAAFAAAGSYASETIELNERKYGDDNDDGGNGEIGEEGDFAETEFGVVDFDAEFNIDTKEQPPKKKQR</sequence>
<feature type="compositionally biased region" description="Acidic residues" evidence="3">
    <location>
        <begin position="1226"/>
        <end position="1236"/>
    </location>
</feature>
<feature type="repeat" description="Pumilio" evidence="2">
    <location>
        <begin position="747"/>
        <end position="783"/>
    </location>
</feature>
<feature type="compositionally biased region" description="Basic residues" evidence="3">
    <location>
        <begin position="1069"/>
        <end position="1091"/>
    </location>
</feature>
<feature type="region of interest" description="Disordered" evidence="3">
    <location>
        <begin position="954"/>
        <end position="973"/>
    </location>
</feature>